<dbReference type="EMBL" id="JAKMXF010000088">
    <property type="protein sequence ID" value="KAI6658415.1"/>
    <property type="molecule type" value="Genomic_DNA"/>
</dbReference>
<dbReference type="Pfam" id="PF03385">
    <property type="entry name" value="STELLO"/>
    <property type="match status" value="1"/>
</dbReference>
<dbReference type="InterPro" id="IPR005049">
    <property type="entry name" value="STL-like"/>
</dbReference>
<sequence length="422" mass="48525">MYHNKNSAGIMISGVSGTTFSGEPFRKFQAKRMYLNYKPKVNTPSDSNTKCIYWIVVTSIHKPSESVIMFRKVTEKYSKEWCCVVVMDKKTPVDDYIALQTDNFIVLTLELQSELSEKNGFSLIEFIPYNHFGRKNIGYLYAVSRGAELIYDTDDDNLLKEDVIPFIQPSADYLLVSNEEHVFNPYKIYQPTIKHSLWPRGIPLDSIMGVSSEFVDQKATNCKPSKPEDITLYQFLADHDPDVDAIYRLTNPLPINFDSSMNNPIVLQLGTIAPLNAQCLITHYSSIFGLYLPINIHGRVSDIWRSYYIQTLHKDLGQHVAFTKAHVTQYRNAHNYLADFNSEIPLYTQATELVKFVVSWQSTAPTLVERMEELAIGFFERGYFEIEDVFGIQHWISDLIELGYRFPPIRDISSKCKFPPLL</sequence>
<proteinExistence type="predicted"/>
<dbReference type="AlphaFoldDB" id="A0AAV7KBX7"/>
<reference evidence="1 2" key="1">
    <citation type="journal article" date="2023" name="BMC Biol.">
        <title>The compact genome of the sponge Oopsacas minuta (Hexactinellida) is lacking key metazoan core genes.</title>
        <authorList>
            <person name="Santini S."/>
            <person name="Schenkelaars Q."/>
            <person name="Jourda C."/>
            <person name="Duchesne M."/>
            <person name="Belahbib H."/>
            <person name="Rocher C."/>
            <person name="Selva M."/>
            <person name="Riesgo A."/>
            <person name="Vervoort M."/>
            <person name="Leys S.P."/>
            <person name="Kodjabachian L."/>
            <person name="Le Bivic A."/>
            <person name="Borchiellini C."/>
            <person name="Claverie J.M."/>
            <person name="Renard E."/>
        </authorList>
    </citation>
    <scope>NUCLEOTIDE SEQUENCE [LARGE SCALE GENOMIC DNA]</scope>
    <source>
        <strain evidence="1">SPO-2</strain>
    </source>
</reference>
<evidence type="ECO:0008006" key="3">
    <source>
        <dbReference type="Google" id="ProtNLM"/>
    </source>
</evidence>
<gene>
    <name evidence="1" type="ORF">LOD99_15217</name>
</gene>
<dbReference type="PANTHER" id="PTHR31362">
    <property type="entry name" value="GLYCOSYLTRANSFERASE STELLO1-RELATED"/>
    <property type="match status" value="1"/>
</dbReference>
<evidence type="ECO:0000313" key="2">
    <source>
        <dbReference type="Proteomes" id="UP001165289"/>
    </source>
</evidence>
<protein>
    <recommendedName>
        <fullName evidence="3">Glycosyltransferase</fullName>
    </recommendedName>
</protein>
<keyword evidence="2" id="KW-1185">Reference proteome</keyword>
<dbReference type="Proteomes" id="UP001165289">
    <property type="component" value="Unassembled WGS sequence"/>
</dbReference>
<comment type="caution">
    <text evidence="1">The sequence shown here is derived from an EMBL/GenBank/DDBJ whole genome shotgun (WGS) entry which is preliminary data.</text>
</comment>
<name>A0AAV7KBX7_9METZ</name>
<organism evidence="1 2">
    <name type="scientific">Oopsacas minuta</name>
    <dbReference type="NCBI Taxonomy" id="111878"/>
    <lineage>
        <taxon>Eukaryota</taxon>
        <taxon>Metazoa</taxon>
        <taxon>Porifera</taxon>
        <taxon>Hexactinellida</taxon>
        <taxon>Hexasterophora</taxon>
        <taxon>Lyssacinosida</taxon>
        <taxon>Leucopsacidae</taxon>
        <taxon>Oopsacas</taxon>
    </lineage>
</organism>
<evidence type="ECO:0000313" key="1">
    <source>
        <dbReference type="EMBL" id="KAI6658415.1"/>
    </source>
</evidence>
<accession>A0AAV7KBX7</accession>
<dbReference type="PANTHER" id="PTHR31362:SF0">
    <property type="entry name" value="EXOSTOSIN DOMAIN-CONTAINING PROTEIN-RELATED"/>
    <property type="match status" value="1"/>
</dbReference>